<protein>
    <submittedName>
        <fullName evidence="6">TMV resistance protein N</fullName>
    </submittedName>
</protein>
<dbReference type="Pfam" id="PF23282">
    <property type="entry name" value="WHD_ROQ1"/>
    <property type="match status" value="1"/>
</dbReference>
<dbReference type="Gene3D" id="1.10.8.430">
    <property type="entry name" value="Helical domain of apoptotic protease-activating factors"/>
    <property type="match status" value="1"/>
</dbReference>
<evidence type="ECO:0000313" key="6">
    <source>
        <dbReference type="EMBL" id="RDY11062.1"/>
    </source>
</evidence>
<keyword evidence="4" id="KW-0520">NAD</keyword>
<evidence type="ECO:0000313" key="7">
    <source>
        <dbReference type="Proteomes" id="UP000257109"/>
    </source>
</evidence>
<organism evidence="6 7">
    <name type="scientific">Mucuna pruriens</name>
    <name type="common">Velvet bean</name>
    <name type="synonym">Dolichos pruriens</name>
    <dbReference type="NCBI Taxonomy" id="157652"/>
    <lineage>
        <taxon>Eukaryota</taxon>
        <taxon>Viridiplantae</taxon>
        <taxon>Streptophyta</taxon>
        <taxon>Embryophyta</taxon>
        <taxon>Tracheophyta</taxon>
        <taxon>Spermatophyta</taxon>
        <taxon>Magnoliopsida</taxon>
        <taxon>eudicotyledons</taxon>
        <taxon>Gunneridae</taxon>
        <taxon>Pentapetalae</taxon>
        <taxon>rosids</taxon>
        <taxon>fabids</taxon>
        <taxon>Fabales</taxon>
        <taxon>Fabaceae</taxon>
        <taxon>Papilionoideae</taxon>
        <taxon>50 kb inversion clade</taxon>
        <taxon>NPAAA clade</taxon>
        <taxon>indigoferoid/millettioid clade</taxon>
        <taxon>Phaseoleae</taxon>
        <taxon>Mucuna</taxon>
    </lineage>
</organism>
<feature type="domain" description="TIR" evidence="5">
    <location>
        <begin position="53"/>
        <end position="223"/>
    </location>
</feature>
<dbReference type="InterPro" id="IPR035897">
    <property type="entry name" value="Toll_tir_struct_dom_sf"/>
</dbReference>
<dbReference type="SUPFAM" id="SSF52058">
    <property type="entry name" value="L domain-like"/>
    <property type="match status" value="1"/>
</dbReference>
<dbReference type="SUPFAM" id="SSF46785">
    <property type="entry name" value="Winged helix' DNA-binding domain"/>
    <property type="match status" value="1"/>
</dbReference>
<keyword evidence="7" id="KW-1185">Reference proteome</keyword>
<dbReference type="Pfam" id="PF00931">
    <property type="entry name" value="NB-ARC"/>
    <property type="match status" value="1"/>
</dbReference>
<name>A0A371I7P0_MUCPR</name>
<dbReference type="Gene3D" id="3.40.50.10140">
    <property type="entry name" value="Toll/interleukin-1 receptor homology (TIR) domain"/>
    <property type="match status" value="1"/>
</dbReference>
<dbReference type="Pfam" id="PF23286">
    <property type="entry name" value="LRR_13"/>
    <property type="match status" value="1"/>
</dbReference>
<evidence type="ECO:0000256" key="3">
    <source>
        <dbReference type="ARBA" id="ARBA00022821"/>
    </source>
</evidence>
<dbReference type="PANTHER" id="PTHR11017">
    <property type="entry name" value="LEUCINE-RICH REPEAT-CONTAINING PROTEIN"/>
    <property type="match status" value="1"/>
</dbReference>
<dbReference type="Pfam" id="PF01582">
    <property type="entry name" value="TIR"/>
    <property type="match status" value="1"/>
</dbReference>
<dbReference type="EMBL" id="QJKJ01000718">
    <property type="protein sequence ID" value="RDY11062.1"/>
    <property type="molecule type" value="Genomic_DNA"/>
</dbReference>
<gene>
    <name evidence="6" type="primary">N</name>
    <name evidence="6" type="ORF">CR513_04320</name>
</gene>
<dbReference type="GO" id="GO:0006952">
    <property type="term" value="P:defense response"/>
    <property type="evidence" value="ECO:0007669"/>
    <property type="project" value="UniProtKB-KW"/>
</dbReference>
<dbReference type="SUPFAM" id="SSF52200">
    <property type="entry name" value="Toll/Interleukin receptor TIR domain"/>
    <property type="match status" value="1"/>
</dbReference>
<dbReference type="AlphaFoldDB" id="A0A371I7P0"/>
<dbReference type="InterPro" id="IPR027417">
    <property type="entry name" value="P-loop_NTPase"/>
</dbReference>
<dbReference type="Proteomes" id="UP000257109">
    <property type="component" value="Unassembled WGS sequence"/>
</dbReference>
<evidence type="ECO:0000256" key="2">
    <source>
        <dbReference type="ARBA" id="ARBA00022737"/>
    </source>
</evidence>
<dbReference type="OrthoDB" id="1435371at2759"/>
<feature type="non-terminal residue" evidence="6">
    <location>
        <position position="1142"/>
    </location>
</feature>
<dbReference type="InterPro" id="IPR002182">
    <property type="entry name" value="NB-ARC"/>
</dbReference>
<dbReference type="PANTHER" id="PTHR11017:SF480">
    <property type="entry name" value="DISEASE RESISTANCE PROTEIN (TIR-NBS-LRR CLASS)"/>
    <property type="match status" value="1"/>
</dbReference>
<dbReference type="GO" id="GO:0007165">
    <property type="term" value="P:signal transduction"/>
    <property type="evidence" value="ECO:0007669"/>
    <property type="project" value="InterPro"/>
</dbReference>
<dbReference type="PROSITE" id="PS50104">
    <property type="entry name" value="TIR"/>
    <property type="match status" value="1"/>
</dbReference>
<dbReference type="InterPro" id="IPR058546">
    <property type="entry name" value="RPS4B/Roq1-like_LRR"/>
</dbReference>
<dbReference type="Gene3D" id="3.40.50.300">
    <property type="entry name" value="P-loop containing nucleotide triphosphate hydrolases"/>
    <property type="match status" value="1"/>
</dbReference>
<reference evidence="6" key="1">
    <citation type="submission" date="2018-05" db="EMBL/GenBank/DDBJ databases">
        <title>Draft genome of Mucuna pruriens seed.</title>
        <authorList>
            <person name="Nnadi N.E."/>
            <person name="Vos R."/>
            <person name="Hasami M.H."/>
            <person name="Devisetty U.K."/>
            <person name="Aguiy J.C."/>
        </authorList>
    </citation>
    <scope>NUCLEOTIDE SEQUENCE [LARGE SCALE GENOMIC DNA]</scope>
    <source>
        <strain evidence="6">JCA_2017</strain>
    </source>
</reference>
<evidence type="ECO:0000259" key="5">
    <source>
        <dbReference type="PROSITE" id="PS50104"/>
    </source>
</evidence>
<accession>A0A371I7P0</accession>
<evidence type="ECO:0000256" key="4">
    <source>
        <dbReference type="ARBA" id="ARBA00023027"/>
    </source>
</evidence>
<sequence>MHVSNIYFKYEALGWRFFIRDFCERFIYYSRIFIFATATMIKTTASSSYTEEWAYDVFLSFRGEDTHTGFTGNLYNALCAKGINTFIDDRELKKGEEITASLMRAIRESRIAIVIFSQNYAWSTFCLEELVKIMECLKHKGRLVWPVFYKVDPCDVRHQKGTYAEALVKHEGRIMNENEKEKVKRWRFALHNAANLSGWHFQHGYEYEYEFIGKIIEGVSKKINRIPLYVANYAVGLESRVQKVNSLLDVESSDGVHVIGIYGIGGIGKTTLACALYNLIADQFESLCFLADVRKNSMKHGLVQLQETLLSDLVGEKDIKLGNVNKGIPIVKRRLFQKKILLILDDVDKLDQIKALAGGLDWFGSGSKIVITTRDKHLLYVCGVERTYEVEGLNHKEAFELFSCNAFKRKQVKPTYLDVSKRAILYSDGLPLSLEIIGSDLYGKTKLEWKSALDSFEKIPHENILDILRVSYDGLKEFEKEIFLDIACFFKGYYLSDVINILCSGRGSTPEYGIQVLIDKCLIKIDQHRVRMHDLIEDMGREIVRLESPSKPGERSRLWFAKDILHVFKENKGSDKIEIIMLHLLKDKEVQWDGSALMKMENLKILIVENARFSRGPNDLPKSLRVLKWREYPEPLLPSNFDPKKLVILDLPMSSIMLDNNVIMKFKSLTEMKLSGCLSLKQVPDMTGVPNLKKLRLDFCKNLVTVHDSVGFLEKLVDLNLTNCRSLRNLPRGINLTSLRTMSLGYCVSLKNFPEILGKMENINYLCLSGTAIRELPFSIGNLVGLTMLSVDDCKRLLELPSSIFVLPKLNTFLATSCKMLAKIKSQGQEQETVSSNVKKITLCSVGRDRNCCLIDEFVAALLPCLQLVTSLFLNHSNITILPACINACRSLTKLYLDECRELREIRGLPPHIKYLSAVNCTSLTSHSKEMLLTQALYKTRGTYFLFPGSTIQSLLNHCSRRTSLSFWFRNKFPAITLCVVGVSGGLLRYEFDLIINSSQRFPNFLHVRSTSVLETNHTVLFDLRLEFGKGKIEKLYIENGWNHAEISLVNCGGRTNMKWMGVHVHEQKTSMADIRFTLRDQCFKLRKIVDKIKRINTFIENEELRKGEETTAASMKAIKDWHNYIFGNYAPSLCLEQLYLQ</sequence>
<dbReference type="InterPro" id="IPR036390">
    <property type="entry name" value="WH_DNA-bd_sf"/>
</dbReference>
<dbReference type="PRINTS" id="PR00364">
    <property type="entry name" value="DISEASERSIST"/>
</dbReference>
<dbReference type="Gene3D" id="3.80.10.10">
    <property type="entry name" value="Ribonuclease Inhibitor"/>
    <property type="match status" value="2"/>
</dbReference>
<keyword evidence="3" id="KW-0611">Plant defense</keyword>
<dbReference type="InterPro" id="IPR058192">
    <property type="entry name" value="WHD_ROQ1-like"/>
</dbReference>
<dbReference type="InterPro" id="IPR042197">
    <property type="entry name" value="Apaf_helical"/>
</dbReference>
<dbReference type="InterPro" id="IPR000157">
    <property type="entry name" value="TIR_dom"/>
</dbReference>
<dbReference type="InterPro" id="IPR044974">
    <property type="entry name" value="Disease_R_plants"/>
</dbReference>
<evidence type="ECO:0000256" key="1">
    <source>
        <dbReference type="ARBA" id="ARBA00022614"/>
    </source>
</evidence>
<dbReference type="SUPFAM" id="SSF52540">
    <property type="entry name" value="P-loop containing nucleoside triphosphate hydrolases"/>
    <property type="match status" value="1"/>
</dbReference>
<proteinExistence type="predicted"/>
<dbReference type="InterPro" id="IPR032675">
    <property type="entry name" value="LRR_dom_sf"/>
</dbReference>
<dbReference type="SMART" id="SM00255">
    <property type="entry name" value="TIR"/>
    <property type="match status" value="1"/>
</dbReference>
<dbReference type="FunFam" id="3.40.50.10140:FF:000007">
    <property type="entry name" value="Disease resistance protein (TIR-NBS-LRR class)"/>
    <property type="match status" value="1"/>
</dbReference>
<keyword evidence="2" id="KW-0677">Repeat</keyword>
<comment type="caution">
    <text evidence="6">The sequence shown here is derived from an EMBL/GenBank/DDBJ whole genome shotgun (WGS) entry which is preliminary data.</text>
</comment>
<dbReference type="GO" id="GO:0043531">
    <property type="term" value="F:ADP binding"/>
    <property type="evidence" value="ECO:0007669"/>
    <property type="project" value="InterPro"/>
</dbReference>
<keyword evidence="1" id="KW-0433">Leucine-rich repeat</keyword>